<evidence type="ECO:0000256" key="12">
    <source>
        <dbReference type="ARBA" id="ARBA00023242"/>
    </source>
</evidence>
<protein>
    <recommendedName>
        <fullName evidence="5">polynucleotide adenylyltransferase</fullName>
        <ecNumber evidence="5">2.7.7.19</ecNumber>
    </recommendedName>
</protein>
<evidence type="ECO:0000256" key="5">
    <source>
        <dbReference type="ARBA" id="ARBA00012388"/>
    </source>
</evidence>
<dbReference type="EMBL" id="DAKRPA010000071">
    <property type="protein sequence ID" value="DBA00053.1"/>
    <property type="molecule type" value="Genomic_DNA"/>
</dbReference>
<keyword evidence="6" id="KW-0507">mRNA processing</keyword>
<comment type="cofactor">
    <cofactor evidence="1">
        <name>Mn(2+)</name>
        <dbReference type="ChEBI" id="CHEBI:29035"/>
    </cofactor>
</comment>
<dbReference type="InterPro" id="IPR007010">
    <property type="entry name" value="PolA_pol_RNA-bd_dom"/>
</dbReference>
<name>A0AAV2YZC8_9STRA</name>
<dbReference type="Pfam" id="PF04926">
    <property type="entry name" value="PAP_RNA-bind"/>
    <property type="match status" value="1"/>
</dbReference>
<dbReference type="SUPFAM" id="SSF55003">
    <property type="entry name" value="PAP/Archaeal CCA-adding enzyme, C-terminal domain"/>
    <property type="match status" value="1"/>
</dbReference>
<evidence type="ECO:0000256" key="13">
    <source>
        <dbReference type="SAM" id="MobiDB-lite"/>
    </source>
</evidence>
<sequence length="1021" mass="112300">MSTECVPRAPKANAGFSPPRPAASVMAGVSWKSIVEKSAYGNGNGNSNGALRSAQSPSVPATAQLGVVGHPKKLVRSRSISRIIDSPGFRKRCEVGLSCGDLRRSQDEQVNKVQFSTLPKQDNRKRHSVSEVTKNTHIAGGRERSASADLVLLRRSSLPLWLPSNTVSFRHNQPVDADSEHEQCAAGCSVGGKGLASCLQSRLCRATSVPGRKTSLASTVSESSFDDNVDAHADRRGSMLEALGAGLKKVSKIAQSGEISSAEEKNIKEQLVKSCSLNDQNGVFRVLDSLVSADEEFSELDCDDTHSESTSESSSCLLSPRLHGAAVSDSAHMGRGSMDTLSDGFPHDDEQDFEALMLLDRVNHLLAEFKAHRDYEESSALAWAVQHAAHQGVISAQLQQSLHSIISNGSWEEARDVLYHKTHLIPAVGRAVENPLQPAMTNDSEDAFTACVDELSPTETTEARHHKLRVLKLLSDLLTRWVKVVGHERGLSEEHVAVTGGSLFLAGSYRLGLNDPHSDIDAVCVVPWHIQHEDFFGSFCKLLASTDGVCQLAPVPNAYVPLISLSIHGVSMDLLFARLPMSCVEASQEIDSDHVLVGVDASSMKSLNAPRVSSMLLCLVPKRRVFRVVLRAVRAWARRRGIYSSKLGYLGGISWAILVAFVCQMYPDAEASKVFVRFFQVLSEWRWPQPIMLNMIYDAGLGFDMWDPRQNLYDRAHIMPVITPAYPHMNSAVQVTQSTFSVIYEELWRARYLAEMAVGITKSVPGSPSGQSQEEGARSTAPSSDSSVVASTAAIDESSQWSKLFQPSNFFIRYNSYLVFDFQAETTASMHSWGKFVQSRLRKLVDSLQHVGSVAKIHAFPRYFPSTSNGTQPGSCMFIGIEFQARRGGNTPVLPEQDPEVKSNLERTIRFFVATDLQQATDKTPDMQADARLLTWDELPEFVFVDGRSSAATERKKYLEDMERIGLNHKKLSYGHGAPHYANFLRNNRGRGGGPRRSFNRGKPRNGPFQQRPMFQPTQAG</sequence>
<dbReference type="GO" id="GO:1990817">
    <property type="term" value="F:poly(A) RNA polymerase activity"/>
    <property type="evidence" value="ECO:0007669"/>
    <property type="project" value="UniProtKB-EC"/>
</dbReference>
<dbReference type="EC" id="2.7.7.19" evidence="5"/>
<comment type="cofactor">
    <cofactor evidence="2">
        <name>Mg(2+)</name>
        <dbReference type="ChEBI" id="CHEBI:18420"/>
    </cofactor>
</comment>
<feature type="domain" description="Poly(A) polymerase nucleotidyltransferase" evidence="16">
    <location>
        <begin position="458"/>
        <end position="620"/>
    </location>
</feature>
<evidence type="ECO:0000256" key="2">
    <source>
        <dbReference type="ARBA" id="ARBA00001946"/>
    </source>
</evidence>
<gene>
    <name evidence="17" type="ORF">N0F65_003719</name>
</gene>
<reference evidence="17" key="2">
    <citation type="journal article" date="2023" name="Microbiol Resour">
        <title>Decontamination and Annotation of the Draft Genome Sequence of the Oomycete Lagenidium giganteum ARSEF 373.</title>
        <authorList>
            <person name="Morgan W.R."/>
            <person name="Tartar A."/>
        </authorList>
    </citation>
    <scope>NUCLEOTIDE SEQUENCE</scope>
    <source>
        <strain evidence="17">ARSEF 373</strain>
    </source>
</reference>
<feature type="domain" description="Poly(A) polymerase RNA-binding" evidence="14">
    <location>
        <begin position="809"/>
        <end position="867"/>
    </location>
</feature>
<evidence type="ECO:0000259" key="16">
    <source>
        <dbReference type="Pfam" id="PF20750"/>
    </source>
</evidence>
<evidence type="ECO:0000256" key="8">
    <source>
        <dbReference type="ARBA" id="ARBA00022723"/>
    </source>
</evidence>
<dbReference type="FunFam" id="1.10.1410.10:FF:000001">
    <property type="entry name" value="Putative poly(A) polymerase gamma"/>
    <property type="match status" value="1"/>
</dbReference>
<accession>A0AAV2YZC8</accession>
<dbReference type="InterPro" id="IPR007012">
    <property type="entry name" value="PolA_pol_cen_dom"/>
</dbReference>
<comment type="subcellular location">
    <subcellularLocation>
        <location evidence="3">Nucleus</location>
    </subcellularLocation>
</comment>
<keyword evidence="10" id="KW-0067">ATP-binding</keyword>
<evidence type="ECO:0000313" key="17">
    <source>
        <dbReference type="EMBL" id="DBA00053.1"/>
    </source>
</evidence>
<evidence type="ECO:0000256" key="10">
    <source>
        <dbReference type="ARBA" id="ARBA00022840"/>
    </source>
</evidence>
<dbReference type="InterPro" id="IPR043519">
    <property type="entry name" value="NT_sf"/>
</dbReference>
<dbReference type="GO" id="GO:0046872">
    <property type="term" value="F:metal ion binding"/>
    <property type="evidence" value="ECO:0007669"/>
    <property type="project" value="UniProtKB-KW"/>
</dbReference>
<keyword evidence="9" id="KW-0547">Nucleotide-binding</keyword>
<dbReference type="GO" id="GO:0005634">
    <property type="term" value="C:nucleus"/>
    <property type="evidence" value="ECO:0007669"/>
    <property type="project" value="UniProtKB-SubCell"/>
</dbReference>
<dbReference type="Pfam" id="PF04928">
    <property type="entry name" value="PAP_central"/>
    <property type="match status" value="1"/>
</dbReference>
<comment type="similarity">
    <text evidence="4">Belongs to the poly(A) polymerase family.</text>
</comment>
<feature type="region of interest" description="Disordered" evidence="13">
    <location>
        <begin position="764"/>
        <end position="785"/>
    </location>
</feature>
<keyword evidence="11" id="KW-0460">Magnesium</keyword>
<evidence type="ECO:0000259" key="14">
    <source>
        <dbReference type="Pfam" id="PF04926"/>
    </source>
</evidence>
<feature type="compositionally biased region" description="Polar residues" evidence="13">
    <location>
        <begin position="764"/>
        <end position="774"/>
    </location>
</feature>
<dbReference type="GO" id="GO:0006397">
    <property type="term" value="P:mRNA processing"/>
    <property type="evidence" value="ECO:0007669"/>
    <property type="project" value="UniProtKB-KW"/>
</dbReference>
<proteinExistence type="inferred from homology"/>
<dbReference type="Proteomes" id="UP001146120">
    <property type="component" value="Unassembled WGS sequence"/>
</dbReference>
<dbReference type="Gene3D" id="1.10.1410.10">
    <property type="match status" value="1"/>
</dbReference>
<feature type="region of interest" description="Disordered" evidence="13">
    <location>
        <begin position="1"/>
        <end position="22"/>
    </location>
</feature>
<dbReference type="GO" id="GO:0031123">
    <property type="term" value="P:RNA 3'-end processing"/>
    <property type="evidence" value="ECO:0007669"/>
    <property type="project" value="InterPro"/>
</dbReference>
<keyword evidence="7" id="KW-0808">Transferase</keyword>
<evidence type="ECO:0000256" key="9">
    <source>
        <dbReference type="ARBA" id="ARBA00022741"/>
    </source>
</evidence>
<evidence type="ECO:0000256" key="4">
    <source>
        <dbReference type="ARBA" id="ARBA00010912"/>
    </source>
</evidence>
<keyword evidence="8" id="KW-0479">Metal-binding</keyword>
<dbReference type="PANTHER" id="PTHR10682">
    <property type="entry name" value="POLY A POLYMERASE"/>
    <property type="match status" value="1"/>
</dbReference>
<evidence type="ECO:0000313" key="18">
    <source>
        <dbReference type="Proteomes" id="UP001146120"/>
    </source>
</evidence>
<comment type="caution">
    <text evidence="17">The sequence shown here is derived from an EMBL/GenBank/DDBJ whole genome shotgun (WGS) entry which is preliminary data.</text>
</comment>
<dbReference type="CDD" id="cd05402">
    <property type="entry name" value="NT_PAP_TUTase"/>
    <property type="match status" value="1"/>
</dbReference>
<organism evidence="17 18">
    <name type="scientific">Lagenidium giganteum</name>
    <dbReference type="NCBI Taxonomy" id="4803"/>
    <lineage>
        <taxon>Eukaryota</taxon>
        <taxon>Sar</taxon>
        <taxon>Stramenopiles</taxon>
        <taxon>Oomycota</taxon>
        <taxon>Peronosporomycetes</taxon>
        <taxon>Pythiales</taxon>
        <taxon>Pythiaceae</taxon>
    </lineage>
</organism>
<evidence type="ECO:0000256" key="6">
    <source>
        <dbReference type="ARBA" id="ARBA00022664"/>
    </source>
</evidence>
<dbReference type="Gene3D" id="3.30.460.10">
    <property type="entry name" value="Beta Polymerase, domain 2"/>
    <property type="match status" value="1"/>
</dbReference>
<dbReference type="AlphaFoldDB" id="A0AAV2YZC8"/>
<dbReference type="Gene3D" id="3.30.70.590">
    <property type="entry name" value="Poly(A) polymerase predicted RNA binding domain"/>
    <property type="match status" value="1"/>
</dbReference>
<dbReference type="GO" id="GO:0003723">
    <property type="term" value="F:RNA binding"/>
    <property type="evidence" value="ECO:0007669"/>
    <property type="project" value="InterPro"/>
</dbReference>
<keyword evidence="18" id="KW-1185">Reference proteome</keyword>
<feature type="region of interest" description="Disordered" evidence="13">
    <location>
        <begin position="980"/>
        <end position="1021"/>
    </location>
</feature>
<dbReference type="PANTHER" id="PTHR10682:SF10">
    <property type="entry name" value="POLYNUCLEOTIDE ADENYLYLTRANSFERASE"/>
    <property type="match status" value="1"/>
</dbReference>
<dbReference type="Pfam" id="PF20750">
    <property type="entry name" value="PAP_NTPase"/>
    <property type="match status" value="1"/>
</dbReference>
<dbReference type="SUPFAM" id="SSF81301">
    <property type="entry name" value="Nucleotidyltransferase"/>
    <property type="match status" value="1"/>
</dbReference>
<dbReference type="InterPro" id="IPR048840">
    <property type="entry name" value="PolA_pol_NTPase"/>
</dbReference>
<evidence type="ECO:0000259" key="15">
    <source>
        <dbReference type="Pfam" id="PF04928"/>
    </source>
</evidence>
<dbReference type="InterPro" id="IPR011068">
    <property type="entry name" value="NuclTrfase_I-like_C"/>
</dbReference>
<dbReference type="FunFam" id="3.30.460.10:FF:000027">
    <property type="entry name" value="Poly(A) polymerase PAP"/>
    <property type="match status" value="1"/>
</dbReference>
<dbReference type="SUPFAM" id="SSF81631">
    <property type="entry name" value="PAP/OAS1 substrate-binding domain"/>
    <property type="match status" value="1"/>
</dbReference>
<evidence type="ECO:0000256" key="1">
    <source>
        <dbReference type="ARBA" id="ARBA00001936"/>
    </source>
</evidence>
<evidence type="ECO:0000256" key="3">
    <source>
        <dbReference type="ARBA" id="ARBA00004123"/>
    </source>
</evidence>
<feature type="domain" description="Poly(A) polymerase central" evidence="15">
    <location>
        <begin position="625"/>
        <end position="754"/>
    </location>
</feature>
<evidence type="ECO:0000256" key="11">
    <source>
        <dbReference type="ARBA" id="ARBA00022842"/>
    </source>
</evidence>
<reference evidence="17" key="1">
    <citation type="submission" date="2022-11" db="EMBL/GenBank/DDBJ databases">
        <authorList>
            <person name="Morgan W.R."/>
            <person name="Tartar A."/>
        </authorList>
    </citation>
    <scope>NUCLEOTIDE SEQUENCE</scope>
    <source>
        <strain evidence="17">ARSEF 373</strain>
    </source>
</reference>
<keyword evidence="12" id="KW-0539">Nucleus</keyword>
<evidence type="ECO:0000256" key="7">
    <source>
        <dbReference type="ARBA" id="ARBA00022679"/>
    </source>
</evidence>
<dbReference type="GO" id="GO:0005524">
    <property type="term" value="F:ATP binding"/>
    <property type="evidence" value="ECO:0007669"/>
    <property type="project" value="UniProtKB-KW"/>
</dbReference>